<organism evidence="10 11">
    <name type="scientific">Oikopleura dioica</name>
    <name type="common">Tunicate</name>
    <dbReference type="NCBI Taxonomy" id="34765"/>
    <lineage>
        <taxon>Eukaryota</taxon>
        <taxon>Metazoa</taxon>
        <taxon>Chordata</taxon>
        <taxon>Tunicata</taxon>
        <taxon>Appendicularia</taxon>
        <taxon>Copelata</taxon>
        <taxon>Oikopleuridae</taxon>
        <taxon>Oikopleura</taxon>
    </lineage>
</organism>
<evidence type="ECO:0000259" key="8">
    <source>
        <dbReference type="PROSITE" id="PS51075"/>
    </source>
</evidence>
<feature type="domain" description="MH1" evidence="8">
    <location>
        <begin position="34"/>
        <end position="167"/>
    </location>
</feature>
<dbReference type="Pfam" id="PF03166">
    <property type="entry name" value="MH2"/>
    <property type="match status" value="1"/>
</dbReference>
<dbReference type="SMART" id="SM00524">
    <property type="entry name" value="DWB"/>
    <property type="match status" value="1"/>
</dbReference>
<dbReference type="Pfam" id="PF03165">
    <property type="entry name" value="MH1"/>
    <property type="match status" value="1"/>
</dbReference>
<keyword evidence="3" id="KW-0862">Zinc</keyword>
<keyword evidence="11" id="KW-1185">Reference proteome</keyword>
<dbReference type="Proteomes" id="UP001158576">
    <property type="component" value="Chromosome XSR"/>
</dbReference>
<evidence type="ECO:0000256" key="2">
    <source>
        <dbReference type="ARBA" id="ARBA00022723"/>
    </source>
</evidence>
<dbReference type="InterPro" id="IPR017855">
    <property type="entry name" value="SMAD-like_dom_sf"/>
</dbReference>
<dbReference type="InterPro" id="IPR036578">
    <property type="entry name" value="SMAD_MH1_sf"/>
</dbReference>
<name>A0ABN7SE62_OIKDI</name>
<proteinExistence type="inferred from homology"/>
<protein>
    <recommendedName>
        <fullName evidence="7">Mothers against decapentaplegic homolog</fullName>
        <shortName evidence="7">MAD homolog</shortName>
        <shortName evidence="7">Mothers against DPP homolog</shortName>
    </recommendedName>
    <alternativeName>
        <fullName evidence="7">SMAD family member</fullName>
    </alternativeName>
</protein>
<dbReference type="PANTHER" id="PTHR13703">
    <property type="entry name" value="SMAD"/>
    <property type="match status" value="1"/>
</dbReference>
<comment type="similarity">
    <text evidence="1 7">Belongs to the dwarfin/SMAD family.</text>
</comment>
<evidence type="ECO:0000256" key="7">
    <source>
        <dbReference type="RuleBase" id="RU361195"/>
    </source>
</evidence>
<dbReference type="Gene3D" id="2.60.200.10">
    <property type="match status" value="1"/>
</dbReference>
<accession>A0ABN7SE62</accession>
<evidence type="ECO:0000256" key="6">
    <source>
        <dbReference type="ARBA" id="ARBA00023242"/>
    </source>
</evidence>
<dbReference type="SUPFAM" id="SSF56366">
    <property type="entry name" value="SMAD MH1 domain"/>
    <property type="match status" value="1"/>
</dbReference>
<keyword evidence="6 7" id="KW-0539">Nucleus</keyword>
<feature type="domain" description="MH2" evidence="9">
    <location>
        <begin position="258"/>
        <end position="455"/>
    </location>
</feature>
<dbReference type="SUPFAM" id="SSF49879">
    <property type="entry name" value="SMAD/FHA domain"/>
    <property type="match status" value="1"/>
</dbReference>
<dbReference type="EMBL" id="OU015569">
    <property type="protein sequence ID" value="CAG5098637.1"/>
    <property type="molecule type" value="Genomic_DNA"/>
</dbReference>
<evidence type="ECO:0000256" key="3">
    <source>
        <dbReference type="ARBA" id="ARBA00022833"/>
    </source>
</evidence>
<dbReference type="InterPro" id="IPR003619">
    <property type="entry name" value="MAD_homology1_Dwarfin-type"/>
</dbReference>
<keyword evidence="5 7" id="KW-0804">Transcription</keyword>
<evidence type="ECO:0000256" key="1">
    <source>
        <dbReference type="ARBA" id="ARBA00005545"/>
    </source>
</evidence>
<reference evidence="10 11" key="1">
    <citation type="submission" date="2021-04" db="EMBL/GenBank/DDBJ databases">
        <authorList>
            <person name="Bliznina A."/>
        </authorList>
    </citation>
    <scope>NUCLEOTIDE SEQUENCE [LARGE SCALE GENOMIC DNA]</scope>
</reference>
<dbReference type="PROSITE" id="PS51075">
    <property type="entry name" value="MH1"/>
    <property type="match status" value="1"/>
</dbReference>
<dbReference type="SMART" id="SM00523">
    <property type="entry name" value="DWA"/>
    <property type="match status" value="1"/>
</dbReference>
<keyword evidence="2" id="KW-0479">Metal-binding</keyword>
<evidence type="ECO:0000313" key="10">
    <source>
        <dbReference type="EMBL" id="CAG5098637.1"/>
    </source>
</evidence>
<evidence type="ECO:0000313" key="11">
    <source>
        <dbReference type="Proteomes" id="UP001158576"/>
    </source>
</evidence>
<keyword evidence="7" id="KW-0963">Cytoplasm</keyword>
<evidence type="ECO:0000259" key="9">
    <source>
        <dbReference type="PROSITE" id="PS51076"/>
    </source>
</evidence>
<dbReference type="InterPro" id="IPR001132">
    <property type="entry name" value="SMAD_dom_Dwarfin-type"/>
</dbReference>
<keyword evidence="4 7" id="KW-0805">Transcription regulation</keyword>
<evidence type="ECO:0000256" key="5">
    <source>
        <dbReference type="ARBA" id="ARBA00023163"/>
    </source>
</evidence>
<dbReference type="InterPro" id="IPR013019">
    <property type="entry name" value="MAD_homology_MH1"/>
</dbReference>
<evidence type="ECO:0000256" key="4">
    <source>
        <dbReference type="ARBA" id="ARBA00023015"/>
    </source>
</evidence>
<dbReference type="Gene3D" id="3.90.520.10">
    <property type="entry name" value="SMAD MH1 domain"/>
    <property type="match status" value="1"/>
</dbReference>
<dbReference type="InterPro" id="IPR008984">
    <property type="entry name" value="SMAD_FHA_dom_sf"/>
</dbReference>
<dbReference type="InterPro" id="IPR013790">
    <property type="entry name" value="Dwarfin"/>
</dbReference>
<dbReference type="PROSITE" id="PS51076">
    <property type="entry name" value="MH2"/>
    <property type="match status" value="1"/>
</dbReference>
<comment type="subcellular location">
    <subcellularLocation>
        <location evidence="7">Cytoplasm</location>
    </subcellularLocation>
    <subcellularLocation>
        <location evidence="7">Nucleus</location>
    </subcellularLocation>
</comment>
<gene>
    <name evidence="10" type="ORF">OKIOD_LOCUS7404</name>
</gene>
<sequence length="455" mass="52072">MDVIRRKLQRIRVKANRRKMSAMVVDTNQRNDTQIVNDLMHYSINNAEVSIQDQQFYECAVKSLIRRLRRSQEKGIVENLIRSVKHADQDTACVKIPRSLDGRMQVMQKKTIPHVIFYQIWRDKTVKSYHELQAIVTCRHAYDMSQTGGEICVNPFHYERRVRPQLNGIHQLVDRRTPYCYSMSSIRAKYGADIRSSIKLQSQDTCYSFDDSNQNMVYDNQATALPASNFQQTALVLHQGQMQYSNEGETSTNNGQAWLTVAYWEREIRLGEKFFGWQPDVFISGGYNPNTENGSKFCLGAIANPSRDDKTSSVRCHIGQGIKISGGPNCQVVYLDNLSDHAVFIQSQNWNIRAGQHKNKIIKVPSRGRAEVFNTSDFYERLFAAKIHGYNAVADLAHHCTMRLSFVKGWGVGYKVQEITSTPCWVELTLQHSLAWIDDFLKGLDPPGKKPSSFT</sequence>